<evidence type="ECO:0000313" key="5">
    <source>
        <dbReference type="EMBL" id="COV50294.1"/>
    </source>
</evidence>
<sequence length="61" mass="6752">MIGDSFNWPDGLMNDHNSAPRQITNAADTDATTANVCRRPGSISIRTRQRVNAIAVRRARN</sequence>
<evidence type="ECO:0000313" key="2">
    <source>
        <dbReference type="EMBL" id="CFR90329.1"/>
    </source>
</evidence>
<dbReference type="Proteomes" id="UP000039021">
    <property type="component" value="Unassembled WGS sequence"/>
</dbReference>
<evidence type="ECO:0000313" key="6">
    <source>
        <dbReference type="EMBL" id="COX02445.1"/>
    </source>
</evidence>
<dbReference type="EMBL" id="CQQC01000239">
    <property type="protein sequence ID" value="CNU66083.1"/>
    <property type="molecule type" value="Genomic_DNA"/>
</dbReference>
<evidence type="ECO:0000313" key="9">
    <source>
        <dbReference type="Proteomes" id="UP000039217"/>
    </source>
</evidence>
<feature type="region of interest" description="Disordered" evidence="1">
    <location>
        <begin position="1"/>
        <end position="20"/>
    </location>
</feature>
<dbReference type="Proteomes" id="UP000039217">
    <property type="component" value="Unassembled WGS sequence"/>
</dbReference>
<evidence type="ECO:0000313" key="10">
    <source>
        <dbReference type="Proteomes" id="UP000046680"/>
    </source>
</evidence>
<dbReference type="Proteomes" id="UP000038802">
    <property type="component" value="Unassembled WGS sequence"/>
</dbReference>
<dbReference type="EMBL" id="CSBK01000154">
    <property type="protein sequence ID" value="COX02445.1"/>
    <property type="molecule type" value="Genomic_DNA"/>
</dbReference>
<evidence type="ECO:0000256" key="1">
    <source>
        <dbReference type="SAM" id="MobiDB-lite"/>
    </source>
</evidence>
<reference evidence="5" key="2">
    <citation type="submission" date="2015-03" db="EMBL/GenBank/DDBJ databases">
        <authorList>
            <person name="Murphy D."/>
        </authorList>
    </citation>
    <scope>NUCLEOTIDE SEQUENCE [LARGE SCALE GENOMIC DNA]</scope>
    <source>
        <strain evidence="5">K00500041</strain>
    </source>
</reference>
<dbReference type="EMBL" id="CGCX01001190">
    <property type="protein sequence ID" value="CFR90329.1"/>
    <property type="molecule type" value="Genomic_DNA"/>
</dbReference>
<evidence type="ECO:0000313" key="4">
    <source>
        <dbReference type="EMBL" id="CNU66083.1"/>
    </source>
</evidence>
<dbReference type="Proteomes" id="UP000046680">
    <property type="component" value="Unassembled WGS sequence"/>
</dbReference>
<evidence type="ECO:0000313" key="7">
    <source>
        <dbReference type="Proteomes" id="UP000038802"/>
    </source>
</evidence>
<dbReference type="EMBL" id="CNGE01001292">
    <property type="protein sequence ID" value="CKT97245.1"/>
    <property type="molecule type" value="Genomic_DNA"/>
</dbReference>
<evidence type="ECO:0000313" key="8">
    <source>
        <dbReference type="Proteomes" id="UP000039021"/>
    </source>
</evidence>
<proteinExistence type="predicted"/>
<protein>
    <submittedName>
        <fullName evidence="5">Uncharacterized protein</fullName>
    </submittedName>
</protein>
<reference evidence="7 8" key="1">
    <citation type="submission" date="2015-03" db="EMBL/GenBank/DDBJ databases">
        <authorList>
            <consortium name="Pathogen Informatics"/>
        </authorList>
    </citation>
    <scope>NUCLEOTIDE SEQUENCE [LARGE SCALE GENOMIC DNA]</scope>
    <source>
        <strain evidence="3 11">Bir 172</strain>
        <strain evidence="2 10">C09601061</strain>
        <strain evidence="4 9">D00501624</strain>
        <strain evidence="7">K00500041</strain>
        <strain evidence="8">N09902308</strain>
    </source>
</reference>
<name>A0A0T9BXL5_MYCTX</name>
<gene>
    <name evidence="2" type="ORF">ERS007657_02831</name>
    <name evidence="4" type="ORF">ERS007661_01001</name>
    <name evidence="5" type="ORF">ERS007703_01526</name>
    <name evidence="6" type="ORF">ERS007739_00532</name>
    <name evidence="3" type="ORF">ERS027646_04341</name>
</gene>
<dbReference type="AlphaFoldDB" id="A0A0T9BXL5"/>
<organism evidence="5 7">
    <name type="scientific">Mycobacterium tuberculosis</name>
    <dbReference type="NCBI Taxonomy" id="1773"/>
    <lineage>
        <taxon>Bacteria</taxon>
        <taxon>Bacillati</taxon>
        <taxon>Actinomycetota</taxon>
        <taxon>Actinomycetes</taxon>
        <taxon>Mycobacteriales</taxon>
        <taxon>Mycobacteriaceae</taxon>
        <taxon>Mycobacterium</taxon>
        <taxon>Mycobacterium tuberculosis complex</taxon>
    </lineage>
</organism>
<dbReference type="EMBL" id="CSAE01000130">
    <property type="protein sequence ID" value="COV50294.1"/>
    <property type="molecule type" value="Genomic_DNA"/>
</dbReference>
<reference evidence="6" key="3">
    <citation type="submission" date="2015-03" db="EMBL/GenBank/DDBJ databases">
        <authorList>
            <consortium name="Pathogen Informatics"/>
            <person name="Murphy D."/>
        </authorList>
    </citation>
    <scope>NUCLEOTIDE SEQUENCE</scope>
    <source>
        <strain evidence="6">N09902308</strain>
    </source>
</reference>
<accession>A0A0T9BXL5</accession>
<evidence type="ECO:0000313" key="3">
    <source>
        <dbReference type="EMBL" id="CKT97245.1"/>
    </source>
</evidence>
<evidence type="ECO:0000313" key="11">
    <source>
        <dbReference type="Proteomes" id="UP000048948"/>
    </source>
</evidence>
<dbReference type="Proteomes" id="UP000048948">
    <property type="component" value="Unassembled WGS sequence"/>
</dbReference>